<proteinExistence type="predicted"/>
<evidence type="ECO:0000256" key="1">
    <source>
        <dbReference type="SAM" id="SignalP"/>
    </source>
</evidence>
<accession>A0AAE8ZR66</accession>
<name>A0AAE8ZR66_CAEBR</name>
<evidence type="ECO:0000313" key="4">
    <source>
        <dbReference type="Proteomes" id="UP000827892"/>
    </source>
</evidence>
<evidence type="ECO:0000313" key="2">
    <source>
        <dbReference type="EMBL" id="ULT84414.1"/>
    </source>
</evidence>
<sequence length="66" mass="7887">MKLFNFLLLVFIFPSQSVAEWGGPKEGERKFCYNYSDCHIRDVCWIDHVCWTLREIWDGTAPQPEY</sequence>
<dbReference type="Proteomes" id="UP000827892">
    <property type="component" value="Chromosome X"/>
</dbReference>
<reference evidence="2 4" key="2">
    <citation type="submission" date="2022-05" db="EMBL/GenBank/DDBJ databases">
        <title>Chromosome-level reference genomes for two strains of Caenorhabditis briggsae: an improved platform for comparative genomics.</title>
        <authorList>
            <person name="Stevens L."/>
            <person name="Andersen E.C."/>
        </authorList>
    </citation>
    <scope>NUCLEOTIDE SEQUENCE [LARGE SCALE GENOMIC DNA]</scope>
    <source>
        <strain evidence="2">QX1410_ONT</strain>
        <tissue evidence="2">Whole-organism</tissue>
    </source>
</reference>
<dbReference type="Proteomes" id="UP000829354">
    <property type="component" value="Chromosome X"/>
</dbReference>
<gene>
    <name evidence="2" type="ORF">L3Y34_013232</name>
    <name evidence="3" type="ORF">L5515_019080</name>
</gene>
<evidence type="ECO:0000313" key="5">
    <source>
        <dbReference type="Proteomes" id="UP000829354"/>
    </source>
</evidence>
<keyword evidence="5" id="KW-1185">Reference proteome</keyword>
<keyword evidence="1" id="KW-0732">Signal</keyword>
<reference evidence="3 5" key="1">
    <citation type="submission" date="2022-04" db="EMBL/GenBank/DDBJ databases">
        <title>Chromosome-level reference genomes for two strains of Caenorhabditis briggsae: an improved platform for comparative genomics.</title>
        <authorList>
            <person name="Stevens L."/>
            <person name="Andersen E."/>
        </authorList>
    </citation>
    <scope>NUCLEOTIDE SEQUENCE [LARGE SCALE GENOMIC DNA]</scope>
    <source>
        <strain evidence="3">VX34</strain>
        <tissue evidence="3">Whole-organism</tissue>
    </source>
</reference>
<dbReference type="EMBL" id="CP092625">
    <property type="protein sequence ID" value="UMM43663.1"/>
    <property type="molecule type" value="Genomic_DNA"/>
</dbReference>
<organism evidence="2 4">
    <name type="scientific">Caenorhabditis briggsae</name>
    <dbReference type="NCBI Taxonomy" id="6238"/>
    <lineage>
        <taxon>Eukaryota</taxon>
        <taxon>Metazoa</taxon>
        <taxon>Ecdysozoa</taxon>
        <taxon>Nematoda</taxon>
        <taxon>Chromadorea</taxon>
        <taxon>Rhabditida</taxon>
        <taxon>Rhabditina</taxon>
        <taxon>Rhabditomorpha</taxon>
        <taxon>Rhabditoidea</taxon>
        <taxon>Rhabditidae</taxon>
        <taxon>Peloderinae</taxon>
        <taxon>Caenorhabditis</taxon>
    </lineage>
</organism>
<protein>
    <submittedName>
        <fullName evidence="2">Uncharacterized protein</fullName>
    </submittedName>
</protein>
<feature type="signal peptide" evidence="1">
    <location>
        <begin position="1"/>
        <end position="19"/>
    </location>
</feature>
<feature type="chain" id="PRO_5044706495" evidence="1">
    <location>
        <begin position="20"/>
        <end position="66"/>
    </location>
</feature>
<dbReference type="EMBL" id="CP090896">
    <property type="protein sequence ID" value="ULT84414.1"/>
    <property type="molecule type" value="Genomic_DNA"/>
</dbReference>
<dbReference type="AlphaFoldDB" id="A0AAE8ZR66"/>
<evidence type="ECO:0000313" key="3">
    <source>
        <dbReference type="EMBL" id="UMM43663.1"/>
    </source>
</evidence>